<dbReference type="EMBL" id="SOFF01000031">
    <property type="protein sequence ID" value="TFB88571.1"/>
    <property type="molecule type" value="Genomic_DNA"/>
</dbReference>
<name>A0A1H8APH6_9MICO</name>
<dbReference type="Gene3D" id="1.10.10.60">
    <property type="entry name" value="Homeodomain-like"/>
    <property type="match status" value="1"/>
</dbReference>
<dbReference type="SUPFAM" id="SSF46689">
    <property type="entry name" value="Homeodomain-like"/>
    <property type="match status" value="1"/>
</dbReference>
<sequence>MKRIPLTATVIIAEAADLADETGFDDVTLSAIALRLSVQTPSLYSHVRDRAALLDGITALALSELADRVAVAIAGRAGRLALRGFAEAHRVYSLESPGRWQSLQRRAGTAAVESSAARCFVALTDALLLGYDLPPGERVHATRLIGSTINGFLALERIGSFDHSEPPPEVSWRTTLDALDALLRAWPTDTEKIHR</sequence>
<dbReference type="PROSITE" id="PS50977">
    <property type="entry name" value="HTH_TETR_2"/>
    <property type="match status" value="1"/>
</dbReference>
<evidence type="ECO:0000313" key="1">
    <source>
        <dbReference type="EMBL" id="TFB88571.1"/>
    </source>
</evidence>
<proteinExistence type="predicted"/>
<dbReference type="InterPro" id="IPR001647">
    <property type="entry name" value="HTH_TetR"/>
</dbReference>
<dbReference type="RefSeq" id="WP_092106437.1">
    <property type="nucleotide sequence ID" value="NZ_FOCN01000001.1"/>
</dbReference>
<dbReference type="Pfam" id="PF00440">
    <property type="entry name" value="TetR_N"/>
    <property type="match status" value="1"/>
</dbReference>
<evidence type="ECO:0000313" key="2">
    <source>
        <dbReference type="Proteomes" id="UP000297654"/>
    </source>
</evidence>
<dbReference type="InterPro" id="IPR036271">
    <property type="entry name" value="Tet_transcr_reg_TetR-rel_C_sf"/>
</dbReference>
<reference evidence="1 2" key="1">
    <citation type="submission" date="2019-03" db="EMBL/GenBank/DDBJ databases">
        <title>Genomics of glacier-inhabiting Cryobacterium strains.</title>
        <authorList>
            <person name="Liu Q."/>
            <person name="Xin Y.-H."/>
        </authorList>
    </citation>
    <scope>NUCLEOTIDE SEQUENCE [LARGE SCALE GENOMIC DNA]</scope>
    <source>
        <strain evidence="1 2">Hh15</strain>
    </source>
</reference>
<dbReference type="Proteomes" id="UP000297654">
    <property type="component" value="Unassembled WGS sequence"/>
</dbReference>
<comment type="caution">
    <text evidence="1">The sequence shown here is derived from an EMBL/GenBank/DDBJ whole genome shotgun (WGS) entry which is preliminary data.</text>
</comment>
<dbReference type="Pfam" id="PF13305">
    <property type="entry name" value="TetR_C_33"/>
    <property type="match status" value="1"/>
</dbReference>
<dbReference type="GO" id="GO:0003677">
    <property type="term" value="F:DNA binding"/>
    <property type="evidence" value="ECO:0007669"/>
    <property type="project" value="UniProtKB-UniRule"/>
</dbReference>
<dbReference type="STRING" id="1424661.SAMN05216281_101253"/>
<protein>
    <submittedName>
        <fullName evidence="1">TetR/AcrR family transcriptional regulator</fullName>
    </submittedName>
</protein>
<gene>
    <name evidence="1" type="ORF">E3O10_12340</name>
</gene>
<dbReference type="SUPFAM" id="SSF48498">
    <property type="entry name" value="Tetracyclin repressor-like, C-terminal domain"/>
    <property type="match status" value="1"/>
</dbReference>
<keyword evidence="2" id="KW-1185">Reference proteome</keyword>
<organism evidence="1 2">
    <name type="scientific">Cryobacterium luteum</name>
    <dbReference type="NCBI Taxonomy" id="1424661"/>
    <lineage>
        <taxon>Bacteria</taxon>
        <taxon>Bacillati</taxon>
        <taxon>Actinomycetota</taxon>
        <taxon>Actinomycetes</taxon>
        <taxon>Micrococcales</taxon>
        <taxon>Microbacteriaceae</taxon>
        <taxon>Cryobacterium</taxon>
    </lineage>
</organism>
<accession>A0A1H8APH6</accession>
<dbReference type="OrthoDB" id="71867at2"/>
<dbReference type="Gene3D" id="1.10.357.10">
    <property type="entry name" value="Tetracycline Repressor, domain 2"/>
    <property type="match status" value="1"/>
</dbReference>
<dbReference type="InterPro" id="IPR025996">
    <property type="entry name" value="MT1864/Rv1816-like_C"/>
</dbReference>
<dbReference type="AlphaFoldDB" id="A0A1H8APH6"/>
<dbReference type="InterPro" id="IPR009057">
    <property type="entry name" value="Homeodomain-like_sf"/>
</dbReference>